<feature type="region of interest" description="Disordered" evidence="1">
    <location>
        <begin position="152"/>
        <end position="200"/>
    </location>
</feature>
<comment type="caution">
    <text evidence="3">The sequence shown here is derived from an EMBL/GenBank/DDBJ whole genome shotgun (WGS) entry which is preliminary data.</text>
</comment>
<proteinExistence type="predicted"/>
<dbReference type="GeneID" id="31365634"/>
<keyword evidence="2" id="KW-0732">Signal</keyword>
<gene>
    <name evidence="3" type="ORF">PPL_10163</name>
</gene>
<dbReference type="EMBL" id="ADBJ01000047">
    <property type="protein sequence ID" value="EFA76398.1"/>
    <property type="molecule type" value="Genomic_DNA"/>
</dbReference>
<dbReference type="Proteomes" id="UP000001396">
    <property type="component" value="Unassembled WGS sequence"/>
</dbReference>
<organism evidence="3 4">
    <name type="scientific">Heterostelium pallidum (strain ATCC 26659 / Pp 5 / PN500)</name>
    <name type="common">Cellular slime mold</name>
    <name type="synonym">Polysphondylium pallidum</name>
    <dbReference type="NCBI Taxonomy" id="670386"/>
    <lineage>
        <taxon>Eukaryota</taxon>
        <taxon>Amoebozoa</taxon>
        <taxon>Evosea</taxon>
        <taxon>Eumycetozoa</taxon>
        <taxon>Dictyostelia</taxon>
        <taxon>Acytosteliales</taxon>
        <taxon>Acytosteliaceae</taxon>
        <taxon>Heterostelium</taxon>
    </lineage>
</organism>
<sequence>MSKKLFFSLFLLVFISVCFAEEQAASPQYGPSDKNDQELANILKILLNLQNIAAQSQQGEREKVDKLLGVFGGGGLLSGLLGGFLGGGYGGNYYSDYIGGPWNYFSAGNGLPYNSYAPTGYPGNFPFLPNTIPPGWGYGYYGGIPGYSGGGVFPGRPTGNNNPQTSSAGVSSGQLDPNSGTGVPGYTGGGIYLGKQTTGQ</sequence>
<dbReference type="AlphaFoldDB" id="D3BQH8"/>
<dbReference type="RefSeq" id="XP_020428530.1">
    <property type="nucleotide sequence ID" value="XM_020580945.1"/>
</dbReference>
<feature type="compositionally biased region" description="Polar residues" evidence="1">
    <location>
        <begin position="158"/>
        <end position="179"/>
    </location>
</feature>
<protein>
    <submittedName>
        <fullName evidence="3">Uncharacterized protein</fullName>
    </submittedName>
</protein>
<name>D3BQH8_HETP5</name>
<reference evidence="3 4" key="1">
    <citation type="journal article" date="2011" name="Genome Res.">
        <title>Phylogeny-wide analysis of social amoeba genomes highlights ancient origins for complex intercellular communication.</title>
        <authorList>
            <person name="Heidel A.J."/>
            <person name="Lawal H.M."/>
            <person name="Felder M."/>
            <person name="Schilde C."/>
            <person name="Helps N.R."/>
            <person name="Tunggal B."/>
            <person name="Rivero F."/>
            <person name="John U."/>
            <person name="Schleicher M."/>
            <person name="Eichinger L."/>
            <person name="Platzer M."/>
            <person name="Noegel A.A."/>
            <person name="Schaap P."/>
            <person name="Gloeckner G."/>
        </authorList>
    </citation>
    <scope>NUCLEOTIDE SEQUENCE [LARGE SCALE GENOMIC DNA]</scope>
    <source>
        <strain evidence="4">ATCC 26659 / Pp 5 / PN500</strain>
    </source>
</reference>
<evidence type="ECO:0000256" key="2">
    <source>
        <dbReference type="SAM" id="SignalP"/>
    </source>
</evidence>
<accession>D3BQH8</accession>
<feature type="signal peptide" evidence="2">
    <location>
        <begin position="1"/>
        <end position="20"/>
    </location>
</feature>
<keyword evidence="4" id="KW-1185">Reference proteome</keyword>
<evidence type="ECO:0000313" key="4">
    <source>
        <dbReference type="Proteomes" id="UP000001396"/>
    </source>
</evidence>
<dbReference type="InParanoid" id="D3BQH8"/>
<feature type="chain" id="PRO_5003042429" evidence="2">
    <location>
        <begin position="21"/>
        <end position="200"/>
    </location>
</feature>
<evidence type="ECO:0000256" key="1">
    <source>
        <dbReference type="SAM" id="MobiDB-lite"/>
    </source>
</evidence>
<feature type="compositionally biased region" description="Gly residues" evidence="1">
    <location>
        <begin position="182"/>
        <end position="192"/>
    </location>
</feature>
<evidence type="ECO:0000313" key="3">
    <source>
        <dbReference type="EMBL" id="EFA76398.1"/>
    </source>
</evidence>